<dbReference type="Proteomes" id="UP000501926">
    <property type="component" value="Chromosome"/>
</dbReference>
<dbReference type="Proteomes" id="UP000221734">
    <property type="component" value="Chromosome Kuenenia_stuttgartiensis_MBR1"/>
</dbReference>
<organism evidence="7">
    <name type="scientific">Kuenenia stuttgartiensis</name>
    <dbReference type="NCBI Taxonomy" id="174633"/>
    <lineage>
        <taxon>Bacteria</taxon>
        <taxon>Pseudomonadati</taxon>
        <taxon>Planctomycetota</taxon>
        <taxon>Candidatus Brocadiia</taxon>
        <taxon>Candidatus Brocadiales</taxon>
        <taxon>Candidatus Brocadiaceae</taxon>
        <taxon>Candidatus Kuenenia</taxon>
    </lineage>
</organism>
<dbReference type="InterPro" id="IPR014710">
    <property type="entry name" value="RmlC-like_jellyroll"/>
</dbReference>
<gene>
    <name evidence="7" type="primary">cdo1</name>
    <name evidence="8" type="synonym">cdo</name>
    <name evidence="8" type="ORF">KsCSTR_48430</name>
    <name evidence="9" type="ORF">KSMBR1_2238</name>
    <name evidence="7" type="ORF">kustc0557</name>
</gene>
<dbReference type="SUPFAM" id="SSF51182">
    <property type="entry name" value="RmlC-like cupins"/>
    <property type="match status" value="1"/>
</dbReference>
<feature type="binding site" evidence="6">
    <location>
        <position position="78"/>
    </location>
    <ligand>
        <name>Fe cation</name>
        <dbReference type="ChEBI" id="CHEBI:24875"/>
        <note>catalytic</note>
    </ligand>
</feature>
<reference evidence="9" key="3">
    <citation type="submission" date="2017-10" db="EMBL/GenBank/DDBJ databases">
        <authorList>
            <person name="Banno H."/>
            <person name="Chua N.-H."/>
        </authorList>
    </citation>
    <scope>NUCLEOTIDE SEQUENCE [LARGE SCALE GENOMIC DNA]</scope>
    <source>
        <strain evidence="9">Kuenenia_mbr1_ru-nijmegen</strain>
    </source>
</reference>
<evidence type="ECO:0000313" key="10">
    <source>
        <dbReference type="Proteomes" id="UP000221734"/>
    </source>
</evidence>
<dbReference type="AlphaFoldDB" id="Q1PVP4"/>
<dbReference type="GO" id="GO:0017172">
    <property type="term" value="F:cysteine dioxygenase activity"/>
    <property type="evidence" value="ECO:0007669"/>
    <property type="project" value="UniProtKB-EC"/>
</dbReference>
<name>Q1PVP4_KUEST</name>
<dbReference type="EMBL" id="CP049055">
    <property type="protein sequence ID" value="QII14220.1"/>
    <property type="molecule type" value="Genomic_DNA"/>
</dbReference>
<dbReference type="Pfam" id="PF05995">
    <property type="entry name" value="CDO_I"/>
    <property type="match status" value="1"/>
</dbReference>
<evidence type="ECO:0000313" key="11">
    <source>
        <dbReference type="Proteomes" id="UP000501926"/>
    </source>
</evidence>
<dbReference type="Gene3D" id="2.60.120.10">
    <property type="entry name" value="Jelly Rolls"/>
    <property type="match status" value="1"/>
</dbReference>
<reference evidence="8 11" key="5">
    <citation type="submission" date="2020-02" db="EMBL/GenBank/DDBJ databases">
        <title>Newly sequenced genome of strain CSTR1 showed variability in Candidatus Kuenenia stuttgartiensis genomes.</title>
        <authorList>
            <person name="Ding C."/>
            <person name="Adrian L."/>
        </authorList>
    </citation>
    <scope>NUCLEOTIDE SEQUENCE [LARGE SCALE GENOMIC DNA]</scope>
    <source>
        <strain evidence="8 11">CSTR1</strain>
    </source>
</reference>
<dbReference type="InterPro" id="IPR010300">
    <property type="entry name" value="CDO_1"/>
</dbReference>
<dbReference type="InterPro" id="IPR011051">
    <property type="entry name" value="RmlC_Cupin_sf"/>
</dbReference>
<reference evidence="7" key="1">
    <citation type="journal article" date="2006" name="Nature">
        <title>Deciphering the evolution and metabolism of an anammox bacterium from a community genome.</title>
        <authorList>
            <person name="Strous M."/>
            <person name="Pelletier E."/>
            <person name="Mangenot S."/>
            <person name="Rattei T."/>
            <person name="Lehner A."/>
            <person name="Taylor M.W."/>
            <person name="Horn M."/>
            <person name="Daims H."/>
            <person name="Bartol-Mavel D."/>
            <person name="Wincker P."/>
            <person name="Barbe V."/>
            <person name="Fonknechten N."/>
            <person name="Vallenet D."/>
            <person name="Segurens B."/>
            <person name="Schenowitz-Truong C."/>
            <person name="Medigue C."/>
            <person name="Collingro A."/>
            <person name="Snel B."/>
            <person name="Dutilh B.E."/>
            <person name="OpDenCamp H.J.M."/>
            <person name="vanDerDrift C."/>
            <person name="Cirpus I."/>
            <person name="vanDePas-Schoonen K.T."/>
            <person name="Harhangi H.R."/>
            <person name="vanNiftrik L."/>
            <person name="Schmid M."/>
            <person name="Keltjens J."/>
            <person name="vanDeVossenberg J."/>
            <person name="Kartal B."/>
            <person name="Meier H."/>
            <person name="Frishman D."/>
            <person name="Huynen M.A."/>
            <person name="Mewes H."/>
            <person name="Weissenbach J."/>
            <person name="Jetten M.S.M."/>
            <person name="Wagner M."/>
            <person name="LePaslier D."/>
        </authorList>
    </citation>
    <scope>NUCLEOTIDE SEQUENCE</scope>
</reference>
<feature type="binding site" evidence="6">
    <location>
        <position position="76"/>
    </location>
    <ligand>
        <name>Fe cation</name>
        <dbReference type="ChEBI" id="CHEBI:24875"/>
        <note>catalytic</note>
    </ligand>
</feature>
<evidence type="ECO:0000256" key="6">
    <source>
        <dbReference type="PIRSR" id="PIRSR610300-51"/>
    </source>
</evidence>
<dbReference type="RefSeq" id="WP_099325416.1">
    <property type="nucleotide sequence ID" value="NZ_CP049055.1"/>
</dbReference>
<dbReference type="EMBL" id="LT934425">
    <property type="protein sequence ID" value="SOH04733.1"/>
    <property type="molecule type" value="Genomic_DNA"/>
</dbReference>
<reference evidence="7" key="2">
    <citation type="submission" date="2006-01" db="EMBL/GenBank/DDBJ databases">
        <authorList>
            <person name="Genoscope"/>
        </authorList>
    </citation>
    <scope>NUCLEOTIDE SEQUENCE</scope>
</reference>
<keyword evidence="4 7" id="KW-0560">Oxidoreductase</keyword>
<proteinExistence type="inferred from homology"/>
<dbReference type="EC" id="1.13.11.20" evidence="7 8"/>
<keyword evidence="10" id="KW-1185">Reference proteome</keyword>
<dbReference type="EMBL" id="CT573073">
    <property type="protein sequence ID" value="CAJ71302.1"/>
    <property type="molecule type" value="Genomic_DNA"/>
</dbReference>
<protein>
    <submittedName>
        <fullName evidence="8">Putative cysteine dioxygenase type I</fullName>
    </submittedName>
    <submittedName>
        <fullName evidence="7">Similar to cysteine dioxygenase type I</fullName>
        <ecNumber evidence="7 8">1.13.11.20</ecNumber>
    </submittedName>
</protein>
<evidence type="ECO:0000256" key="3">
    <source>
        <dbReference type="ARBA" id="ARBA00022964"/>
    </source>
</evidence>
<evidence type="ECO:0000256" key="2">
    <source>
        <dbReference type="ARBA" id="ARBA00022723"/>
    </source>
</evidence>
<dbReference type="PANTHER" id="PTHR12918:SF1">
    <property type="entry name" value="CYSTEINE DIOXYGENASE TYPE 1"/>
    <property type="match status" value="1"/>
</dbReference>
<keyword evidence="5 6" id="KW-0408">Iron</keyword>
<dbReference type="CDD" id="cd10548">
    <property type="entry name" value="cupin_CDO"/>
    <property type="match status" value="1"/>
</dbReference>
<reference evidence="10" key="4">
    <citation type="submission" date="2017-10" db="EMBL/GenBank/DDBJ databases">
        <authorList>
            <person name="Frank J."/>
        </authorList>
    </citation>
    <scope>NUCLEOTIDE SEQUENCE [LARGE SCALE GENOMIC DNA]</scope>
</reference>
<dbReference type="OrthoDB" id="7059163at2"/>
<evidence type="ECO:0000313" key="8">
    <source>
        <dbReference type="EMBL" id="QII14220.1"/>
    </source>
</evidence>
<evidence type="ECO:0000256" key="4">
    <source>
        <dbReference type="ARBA" id="ARBA00023002"/>
    </source>
</evidence>
<keyword evidence="3 7" id="KW-0223">Dioxygenase</keyword>
<accession>Q1PVP4</accession>
<dbReference type="PANTHER" id="PTHR12918">
    <property type="entry name" value="CYSTEINE DIOXYGENASE"/>
    <property type="match status" value="1"/>
</dbReference>
<evidence type="ECO:0000313" key="7">
    <source>
        <dbReference type="EMBL" id="CAJ71302.1"/>
    </source>
</evidence>
<keyword evidence="2 6" id="KW-0479">Metal-binding</keyword>
<evidence type="ECO:0000313" key="9">
    <source>
        <dbReference type="EMBL" id="SOH04733.1"/>
    </source>
</evidence>
<feature type="binding site" evidence="6">
    <location>
        <position position="128"/>
    </location>
    <ligand>
        <name>Fe cation</name>
        <dbReference type="ChEBI" id="CHEBI:24875"/>
        <note>catalytic</note>
    </ligand>
</feature>
<dbReference type="KEGG" id="kst:KSMBR1_2238"/>
<evidence type="ECO:0000256" key="1">
    <source>
        <dbReference type="ARBA" id="ARBA00006622"/>
    </source>
</evidence>
<comment type="similarity">
    <text evidence="1">Belongs to the cysteine dioxygenase family.</text>
</comment>
<dbReference type="GO" id="GO:0008198">
    <property type="term" value="F:ferrous iron binding"/>
    <property type="evidence" value="ECO:0007669"/>
    <property type="project" value="TreeGrafter"/>
</dbReference>
<sequence length="174" mass="19324">MNASLKKYIARFESLQGIPSEEELRNSFGGLHQEQLSIEEYTRFSGTGYQRNVINASATCELIALCFKPGQYTSIHDHGGSVGIAFVYKGTMTEELFEKQQSSGMIAPFAKNSVSANEVSCIDLSTIHRVSNVHDDGLVVITVYFPPLVAMNIYNTENTLVEKWTAAAQRKQYS</sequence>
<evidence type="ECO:0000256" key="5">
    <source>
        <dbReference type="ARBA" id="ARBA00023004"/>
    </source>
</evidence>